<sequence>MGCIVVKAGEIEKVIPANPANPSSVEQKIMEAGLVPKLSSKTAQSIEDFNQEESTLRSASL</sequence>
<organism evidence="1 2">
    <name type="scientific">Puccinia striiformis f. sp. tritici PST-78</name>
    <dbReference type="NCBI Taxonomy" id="1165861"/>
    <lineage>
        <taxon>Eukaryota</taxon>
        <taxon>Fungi</taxon>
        <taxon>Dikarya</taxon>
        <taxon>Basidiomycota</taxon>
        <taxon>Pucciniomycotina</taxon>
        <taxon>Pucciniomycetes</taxon>
        <taxon>Pucciniales</taxon>
        <taxon>Pucciniaceae</taxon>
        <taxon>Puccinia</taxon>
    </lineage>
</organism>
<keyword evidence="2" id="KW-1185">Reference proteome</keyword>
<name>A0A0L0VUL4_9BASI</name>
<evidence type="ECO:0000313" key="2">
    <source>
        <dbReference type="Proteomes" id="UP000054564"/>
    </source>
</evidence>
<comment type="caution">
    <text evidence="1">The sequence shown here is derived from an EMBL/GenBank/DDBJ whole genome shotgun (WGS) entry which is preliminary data.</text>
</comment>
<proteinExistence type="predicted"/>
<dbReference type="Proteomes" id="UP000054564">
    <property type="component" value="Unassembled WGS sequence"/>
</dbReference>
<protein>
    <submittedName>
        <fullName evidence="1">Uncharacterized protein</fullName>
    </submittedName>
</protein>
<dbReference type="EMBL" id="AJIL01000020">
    <property type="protein sequence ID" value="KNF02958.1"/>
    <property type="molecule type" value="Genomic_DNA"/>
</dbReference>
<dbReference type="AlphaFoldDB" id="A0A0L0VUL4"/>
<gene>
    <name evidence="1" type="ORF">PSTG_03907</name>
</gene>
<dbReference type="Gene3D" id="3.90.226.10">
    <property type="entry name" value="2-enoyl-CoA Hydratase, Chain A, domain 1"/>
    <property type="match status" value="1"/>
</dbReference>
<evidence type="ECO:0000313" key="1">
    <source>
        <dbReference type="EMBL" id="KNF02958.1"/>
    </source>
</evidence>
<accession>A0A0L0VUL4</accession>
<reference evidence="2" key="1">
    <citation type="submission" date="2014-03" db="EMBL/GenBank/DDBJ databases">
        <title>The Genome Sequence of Puccinia striiformis f. sp. tritici PST-78.</title>
        <authorList>
            <consortium name="The Broad Institute Genome Sequencing Platform"/>
            <person name="Cuomo C."/>
            <person name="Hulbert S."/>
            <person name="Chen X."/>
            <person name="Walker B."/>
            <person name="Young S.K."/>
            <person name="Zeng Q."/>
            <person name="Gargeya S."/>
            <person name="Fitzgerald M."/>
            <person name="Haas B."/>
            <person name="Abouelleil A."/>
            <person name="Alvarado L."/>
            <person name="Arachchi H.M."/>
            <person name="Berlin A.M."/>
            <person name="Chapman S.B."/>
            <person name="Goldberg J."/>
            <person name="Griggs A."/>
            <person name="Gujja S."/>
            <person name="Hansen M."/>
            <person name="Howarth C."/>
            <person name="Imamovic A."/>
            <person name="Larimer J."/>
            <person name="McCowan C."/>
            <person name="Montmayeur A."/>
            <person name="Murphy C."/>
            <person name="Neiman D."/>
            <person name="Pearson M."/>
            <person name="Priest M."/>
            <person name="Roberts A."/>
            <person name="Saif S."/>
            <person name="Shea T."/>
            <person name="Sisk P."/>
            <person name="Sykes S."/>
            <person name="Wortman J."/>
            <person name="Nusbaum C."/>
            <person name="Birren B."/>
        </authorList>
    </citation>
    <scope>NUCLEOTIDE SEQUENCE [LARGE SCALE GENOMIC DNA]</scope>
    <source>
        <strain evidence="2">race PST-78</strain>
    </source>
</reference>
<dbReference type="STRING" id="1165861.A0A0L0VUL4"/>